<dbReference type="STRING" id="112268.A0A182VSN6"/>
<sequence length="121" mass="14533">MRRLRTSIWRKRPDLWKNNSWFLHYDIAPFHKAIILREFLATTGTHIGPQPPYSPDLAPTDFWLFNKLKRPLWGHRFDTIEEIPGYPSIRVFHLLRGVREEVKEVHCIGKGLLRRIHLRDK</sequence>
<protein>
    <recommendedName>
        <fullName evidence="3">Tc1-like transposase DDE domain-containing protein</fullName>
    </recommendedName>
</protein>
<name>A0A182VSN6_9DIPT</name>
<evidence type="ECO:0008006" key="3">
    <source>
        <dbReference type="Google" id="ProtNLM"/>
    </source>
</evidence>
<dbReference type="InterPro" id="IPR036397">
    <property type="entry name" value="RNaseH_sf"/>
</dbReference>
<dbReference type="GO" id="GO:0003676">
    <property type="term" value="F:nucleic acid binding"/>
    <property type="evidence" value="ECO:0007669"/>
    <property type="project" value="InterPro"/>
</dbReference>
<evidence type="ECO:0000313" key="2">
    <source>
        <dbReference type="Proteomes" id="UP000075920"/>
    </source>
</evidence>
<organism evidence="1 2">
    <name type="scientific">Anopheles minimus</name>
    <dbReference type="NCBI Taxonomy" id="112268"/>
    <lineage>
        <taxon>Eukaryota</taxon>
        <taxon>Metazoa</taxon>
        <taxon>Ecdysozoa</taxon>
        <taxon>Arthropoda</taxon>
        <taxon>Hexapoda</taxon>
        <taxon>Insecta</taxon>
        <taxon>Pterygota</taxon>
        <taxon>Neoptera</taxon>
        <taxon>Endopterygota</taxon>
        <taxon>Diptera</taxon>
        <taxon>Nematocera</taxon>
        <taxon>Culicoidea</taxon>
        <taxon>Culicidae</taxon>
        <taxon>Anophelinae</taxon>
        <taxon>Anopheles</taxon>
    </lineage>
</organism>
<evidence type="ECO:0000313" key="1">
    <source>
        <dbReference type="EnsemblMetazoa" id="AMIN001076-PA"/>
    </source>
</evidence>
<dbReference type="PANTHER" id="PTHR46060:SF1">
    <property type="entry name" value="MARINER MOS1 TRANSPOSASE-LIKE PROTEIN"/>
    <property type="match status" value="1"/>
</dbReference>
<dbReference type="InterPro" id="IPR052709">
    <property type="entry name" value="Transposase-MT_Hybrid"/>
</dbReference>
<dbReference type="AlphaFoldDB" id="A0A182VSN6"/>
<keyword evidence="2" id="KW-1185">Reference proteome</keyword>
<dbReference type="EnsemblMetazoa" id="AMIN001076-RA">
    <property type="protein sequence ID" value="AMIN001076-PA"/>
    <property type="gene ID" value="AMIN001076"/>
</dbReference>
<dbReference type="PANTHER" id="PTHR46060">
    <property type="entry name" value="MARINER MOS1 TRANSPOSASE-LIKE PROTEIN"/>
    <property type="match status" value="1"/>
</dbReference>
<dbReference type="Proteomes" id="UP000075920">
    <property type="component" value="Unassembled WGS sequence"/>
</dbReference>
<dbReference type="VEuPathDB" id="VectorBase:AMIN001076"/>
<proteinExistence type="predicted"/>
<dbReference type="Gene3D" id="3.30.420.10">
    <property type="entry name" value="Ribonuclease H-like superfamily/Ribonuclease H"/>
    <property type="match status" value="1"/>
</dbReference>
<accession>A0A182VSN6</accession>
<reference evidence="1" key="2">
    <citation type="submission" date="2020-05" db="UniProtKB">
        <authorList>
            <consortium name="EnsemblMetazoa"/>
        </authorList>
    </citation>
    <scope>IDENTIFICATION</scope>
    <source>
        <strain evidence="1">MINIMUS1</strain>
    </source>
</reference>
<reference evidence="2" key="1">
    <citation type="submission" date="2013-03" db="EMBL/GenBank/DDBJ databases">
        <title>The Genome Sequence of Anopheles minimus MINIMUS1.</title>
        <authorList>
            <consortium name="The Broad Institute Genomics Platform"/>
            <person name="Neafsey D.E."/>
            <person name="Walton C."/>
            <person name="Walker B."/>
            <person name="Young S.K."/>
            <person name="Zeng Q."/>
            <person name="Gargeya S."/>
            <person name="Fitzgerald M."/>
            <person name="Haas B."/>
            <person name="Abouelleil A."/>
            <person name="Allen A.W."/>
            <person name="Alvarado L."/>
            <person name="Arachchi H.M."/>
            <person name="Berlin A.M."/>
            <person name="Chapman S.B."/>
            <person name="Gainer-Dewar J."/>
            <person name="Goldberg J."/>
            <person name="Griggs A."/>
            <person name="Gujja S."/>
            <person name="Hansen M."/>
            <person name="Howarth C."/>
            <person name="Imamovic A."/>
            <person name="Ireland A."/>
            <person name="Larimer J."/>
            <person name="McCowan C."/>
            <person name="Murphy C."/>
            <person name="Pearson M."/>
            <person name="Poon T.W."/>
            <person name="Priest M."/>
            <person name="Roberts A."/>
            <person name="Saif S."/>
            <person name="Shea T."/>
            <person name="Sisk P."/>
            <person name="Sykes S."/>
            <person name="Wortman J."/>
            <person name="Nusbaum C."/>
            <person name="Birren B."/>
        </authorList>
    </citation>
    <scope>NUCLEOTIDE SEQUENCE [LARGE SCALE GENOMIC DNA]</scope>
    <source>
        <strain evidence="2">MINIMUS1</strain>
    </source>
</reference>